<dbReference type="InterPro" id="IPR013123">
    <property type="entry name" value="SpoU_subst-bd"/>
</dbReference>
<dbReference type="STRING" id="142588.SAMN04488559_10456"/>
<dbReference type="InterPro" id="IPR001537">
    <property type="entry name" value="SpoU_MeTrfase"/>
</dbReference>
<dbReference type="InterPro" id="IPR051259">
    <property type="entry name" value="rRNA_Methyltransferase"/>
</dbReference>
<dbReference type="Gene3D" id="3.40.1280.10">
    <property type="match status" value="1"/>
</dbReference>
<dbReference type="Pfam" id="PF00588">
    <property type="entry name" value="SpoU_methylase"/>
    <property type="match status" value="1"/>
</dbReference>
<dbReference type="Gene3D" id="3.30.1330.30">
    <property type="match status" value="1"/>
</dbReference>
<accession>A0A1H9RJW7</accession>
<dbReference type="GO" id="GO:0006396">
    <property type="term" value="P:RNA processing"/>
    <property type="evidence" value="ECO:0007669"/>
    <property type="project" value="InterPro"/>
</dbReference>
<dbReference type="SMART" id="SM00967">
    <property type="entry name" value="SpoU_sub_bind"/>
    <property type="match status" value="1"/>
</dbReference>
<dbReference type="CDD" id="cd18095">
    <property type="entry name" value="SpoU-like_rRNA-MTase"/>
    <property type="match status" value="1"/>
</dbReference>
<evidence type="ECO:0000256" key="2">
    <source>
        <dbReference type="ARBA" id="ARBA00022603"/>
    </source>
</evidence>
<dbReference type="Pfam" id="PF22435">
    <property type="entry name" value="MRM3-like_sub_bind"/>
    <property type="match status" value="1"/>
</dbReference>
<comment type="similarity">
    <text evidence="1">Belongs to the class IV-like SAM-binding methyltransferase superfamily. RNA methyltransferase TrmH family.</text>
</comment>
<dbReference type="InterPro" id="IPR029026">
    <property type="entry name" value="tRNA_m1G_MTases_N"/>
</dbReference>
<name>A0A1H9RJW7_9LACT</name>
<dbReference type="OrthoDB" id="9794400at2"/>
<evidence type="ECO:0000259" key="4">
    <source>
        <dbReference type="SMART" id="SM00967"/>
    </source>
</evidence>
<keyword evidence="6" id="KW-1185">Reference proteome</keyword>
<dbReference type="GO" id="GO:0032259">
    <property type="term" value="P:methylation"/>
    <property type="evidence" value="ECO:0007669"/>
    <property type="project" value="UniProtKB-KW"/>
</dbReference>
<protein>
    <submittedName>
        <fullName evidence="5">RNA methyltransferase, TrmH family</fullName>
    </submittedName>
</protein>
<sequence>MEKITSLKNERVKNWKKLHTKKGREKEGYYLIEGFHLVEEAIKHEAAIHELIYVSGKKVPATWQHQVHHIFEIIPEIAKALADTEAEQGIFATIKLQSTQPQVNEKQSYLLLDAIQDPGNLGTMIRTADAAGLDGVVLGEGTVDLYNGKVLRSMQGSHFHLPIYRGNLSEWISLLKEKQVPVYGTELNEQAVLYDQIGKQSAFALIMGNEGNGVAKELLAQTDQNLYIPIKGQAESLNVAIAAGIILFTLKA</sequence>
<dbReference type="InterPro" id="IPR029064">
    <property type="entry name" value="Ribosomal_eL30-like_sf"/>
</dbReference>
<dbReference type="InterPro" id="IPR053888">
    <property type="entry name" value="MRM3-like_sub_bind"/>
</dbReference>
<keyword evidence="2 5" id="KW-0489">Methyltransferase</keyword>
<evidence type="ECO:0000256" key="3">
    <source>
        <dbReference type="ARBA" id="ARBA00022679"/>
    </source>
</evidence>
<dbReference type="PANTHER" id="PTHR43191">
    <property type="entry name" value="RRNA METHYLTRANSFERASE 3"/>
    <property type="match status" value="1"/>
</dbReference>
<feature type="domain" description="RNA 2-O ribose methyltransferase substrate binding" evidence="4">
    <location>
        <begin position="31"/>
        <end position="100"/>
    </location>
</feature>
<evidence type="ECO:0000313" key="6">
    <source>
        <dbReference type="Proteomes" id="UP000198948"/>
    </source>
</evidence>
<keyword evidence="3 5" id="KW-0808">Transferase</keyword>
<proteinExistence type="inferred from homology"/>
<organism evidence="5 6">
    <name type="scientific">Isobaculum melis</name>
    <dbReference type="NCBI Taxonomy" id="142588"/>
    <lineage>
        <taxon>Bacteria</taxon>
        <taxon>Bacillati</taxon>
        <taxon>Bacillota</taxon>
        <taxon>Bacilli</taxon>
        <taxon>Lactobacillales</taxon>
        <taxon>Carnobacteriaceae</taxon>
        <taxon>Isobaculum</taxon>
    </lineage>
</organism>
<evidence type="ECO:0000256" key="1">
    <source>
        <dbReference type="ARBA" id="ARBA00007228"/>
    </source>
</evidence>
<reference evidence="5 6" key="1">
    <citation type="submission" date="2016-10" db="EMBL/GenBank/DDBJ databases">
        <authorList>
            <person name="de Groot N.N."/>
        </authorList>
    </citation>
    <scope>NUCLEOTIDE SEQUENCE [LARGE SCALE GENOMIC DNA]</scope>
    <source>
        <strain evidence="5 6">DSM 13760</strain>
    </source>
</reference>
<dbReference type="GO" id="GO:0005737">
    <property type="term" value="C:cytoplasm"/>
    <property type="evidence" value="ECO:0007669"/>
    <property type="project" value="UniProtKB-ARBA"/>
</dbReference>
<dbReference type="PANTHER" id="PTHR43191:SF2">
    <property type="entry name" value="RRNA METHYLTRANSFERASE 3, MITOCHONDRIAL"/>
    <property type="match status" value="1"/>
</dbReference>
<dbReference type="AlphaFoldDB" id="A0A1H9RJW7"/>
<dbReference type="SUPFAM" id="SSF55315">
    <property type="entry name" value="L30e-like"/>
    <property type="match status" value="1"/>
</dbReference>
<dbReference type="InterPro" id="IPR029028">
    <property type="entry name" value="Alpha/beta_knot_MTases"/>
</dbReference>
<dbReference type="Proteomes" id="UP000198948">
    <property type="component" value="Unassembled WGS sequence"/>
</dbReference>
<dbReference type="EMBL" id="FOHA01000004">
    <property type="protein sequence ID" value="SER72333.1"/>
    <property type="molecule type" value="Genomic_DNA"/>
</dbReference>
<dbReference type="SUPFAM" id="SSF75217">
    <property type="entry name" value="alpha/beta knot"/>
    <property type="match status" value="1"/>
</dbReference>
<dbReference type="GO" id="GO:0008173">
    <property type="term" value="F:RNA methyltransferase activity"/>
    <property type="evidence" value="ECO:0007669"/>
    <property type="project" value="InterPro"/>
</dbReference>
<dbReference type="GO" id="GO:0003723">
    <property type="term" value="F:RNA binding"/>
    <property type="evidence" value="ECO:0007669"/>
    <property type="project" value="InterPro"/>
</dbReference>
<evidence type="ECO:0000313" key="5">
    <source>
        <dbReference type="EMBL" id="SER72333.1"/>
    </source>
</evidence>
<dbReference type="RefSeq" id="WP_092650824.1">
    <property type="nucleotide sequence ID" value="NZ_FOHA01000004.1"/>
</dbReference>
<gene>
    <name evidence="5" type="ORF">SAMN04488559_10456</name>
</gene>